<keyword evidence="2" id="KW-1185">Reference proteome</keyword>
<evidence type="ECO:0008006" key="3">
    <source>
        <dbReference type="Google" id="ProtNLM"/>
    </source>
</evidence>
<dbReference type="Gene3D" id="2.60.120.260">
    <property type="entry name" value="Galactose-binding domain-like"/>
    <property type="match status" value="2"/>
</dbReference>
<evidence type="ECO:0000313" key="1">
    <source>
        <dbReference type="EMBL" id="CAC5368906.1"/>
    </source>
</evidence>
<sequence>MPELEAPTKGRDVLLMFEKDIGPAIAFACDYNDTMHMAKTELVESILRTKTYDIFLLIIIHTTVLLTFDTRTELVESLLRTKTDDMFLVIIIQTMVLLTVAAQENLTKKSKAKMSSLFPKSGTKPENALNPPKSNNFTLETCSHTNPEFKPAWWMFQFSFGTAYITNITIYYRENYAIRMDGFKLYVSNTSNFPPAGYLCYEDPDNDTDLPNITQTIPCNQFGDYVIYYDSKGSIEEYMNNSYIYPPIVELCYVAINGCQTKFWGINCDISCAKHCIEQHCYPGNGSCIWGCHYENCLEGICDKDTTVCTEGCKEERTGEYCNKYNMAFNSSVLLNQSVEEQASVAVDGNTTSCVKTQGSEIWIQVDMTEISIVKEIYLYLIVNTEKGGNHTIYASNFSGGWENGTVLYSNESLSSVINVNAVFRYLIYVNIPDENSSIEVCEIGIVGCPPAYYGPICTKTCPVNCSGPCDLETGNCIFGCSNGWIGDKCELGEKNGIACRSNKMASALAMMLGGAITNAFAFSGSNYLFSHMGSNANEEKIRHDKAIEKLEKAQADWNKRRIQRLDFINEQLQKEHHAEHTFEDVDQAMKQYYYITSKQLTPLSPKPKLSDFYTPSEDQKKRNCICCWWNGFNRFCCLKLK</sequence>
<organism evidence="1 2">
    <name type="scientific">Mytilus coruscus</name>
    <name type="common">Sea mussel</name>
    <dbReference type="NCBI Taxonomy" id="42192"/>
    <lineage>
        <taxon>Eukaryota</taxon>
        <taxon>Metazoa</taxon>
        <taxon>Spiralia</taxon>
        <taxon>Lophotrochozoa</taxon>
        <taxon>Mollusca</taxon>
        <taxon>Bivalvia</taxon>
        <taxon>Autobranchia</taxon>
        <taxon>Pteriomorphia</taxon>
        <taxon>Mytilida</taxon>
        <taxon>Mytiloidea</taxon>
        <taxon>Mytilidae</taxon>
        <taxon>Mytilinae</taxon>
        <taxon>Mytilus</taxon>
    </lineage>
</organism>
<name>A0A6J8AIS8_MYTCO</name>
<gene>
    <name evidence="1" type="ORF">MCOR_8301</name>
</gene>
<dbReference type="InterPro" id="IPR008979">
    <property type="entry name" value="Galactose-bd-like_sf"/>
</dbReference>
<dbReference type="OrthoDB" id="6133365at2759"/>
<evidence type="ECO:0000313" key="2">
    <source>
        <dbReference type="Proteomes" id="UP000507470"/>
    </source>
</evidence>
<dbReference type="AlphaFoldDB" id="A0A6J8AIS8"/>
<dbReference type="SUPFAM" id="SSF49785">
    <property type="entry name" value="Galactose-binding domain-like"/>
    <property type="match status" value="2"/>
</dbReference>
<accession>A0A6J8AIS8</accession>
<dbReference type="EMBL" id="CACVKT020001505">
    <property type="protein sequence ID" value="CAC5368906.1"/>
    <property type="molecule type" value="Genomic_DNA"/>
</dbReference>
<proteinExistence type="predicted"/>
<reference evidence="1 2" key="1">
    <citation type="submission" date="2020-06" db="EMBL/GenBank/DDBJ databases">
        <authorList>
            <person name="Li R."/>
            <person name="Bekaert M."/>
        </authorList>
    </citation>
    <scope>NUCLEOTIDE SEQUENCE [LARGE SCALE GENOMIC DNA]</scope>
    <source>
        <strain evidence="2">wild</strain>
    </source>
</reference>
<dbReference type="Proteomes" id="UP000507470">
    <property type="component" value="Unassembled WGS sequence"/>
</dbReference>
<dbReference type="Gene3D" id="2.170.300.10">
    <property type="entry name" value="Tie2 ligand-binding domain superfamily"/>
    <property type="match status" value="1"/>
</dbReference>
<protein>
    <recommendedName>
        <fullName evidence="3">Fucolectin tachylectin-4 pentraxin-1 domain-containing protein</fullName>
    </recommendedName>
</protein>